<name>A0A0C2MPC1_THEKT</name>
<protein>
    <submittedName>
        <fullName evidence="2">Uncharacterized protein</fullName>
    </submittedName>
</protein>
<gene>
    <name evidence="2" type="ORF">RF11_13531</name>
</gene>
<dbReference type="Proteomes" id="UP000031668">
    <property type="component" value="Unassembled WGS sequence"/>
</dbReference>
<proteinExistence type="predicted"/>
<dbReference type="EMBL" id="JWZT01002606">
    <property type="protein sequence ID" value="KII69066.1"/>
    <property type="molecule type" value="Genomic_DNA"/>
</dbReference>
<evidence type="ECO:0000313" key="3">
    <source>
        <dbReference type="Proteomes" id="UP000031668"/>
    </source>
</evidence>
<keyword evidence="3" id="KW-1185">Reference proteome</keyword>
<organism evidence="2 3">
    <name type="scientific">Thelohanellus kitauei</name>
    <name type="common">Myxosporean</name>
    <dbReference type="NCBI Taxonomy" id="669202"/>
    <lineage>
        <taxon>Eukaryota</taxon>
        <taxon>Metazoa</taxon>
        <taxon>Cnidaria</taxon>
        <taxon>Myxozoa</taxon>
        <taxon>Myxosporea</taxon>
        <taxon>Bivalvulida</taxon>
        <taxon>Platysporina</taxon>
        <taxon>Myxobolidae</taxon>
        <taxon>Thelohanellus</taxon>
    </lineage>
</organism>
<feature type="region of interest" description="Disordered" evidence="1">
    <location>
        <begin position="14"/>
        <end position="35"/>
    </location>
</feature>
<sequence length="99" mass="10666">MLYTGQLPYQSASWCGPSAEENVPSAEDEEPMSDGMQFGIVTAPDRPIDFDRCLQAAAIFSVMAAQLVAACQGTQQLMRGGRPAVAQVQSFESVDSRIH</sequence>
<evidence type="ECO:0000313" key="2">
    <source>
        <dbReference type="EMBL" id="KII69066.1"/>
    </source>
</evidence>
<evidence type="ECO:0000256" key="1">
    <source>
        <dbReference type="SAM" id="MobiDB-lite"/>
    </source>
</evidence>
<dbReference type="AlphaFoldDB" id="A0A0C2MPC1"/>
<comment type="caution">
    <text evidence="2">The sequence shown here is derived from an EMBL/GenBank/DDBJ whole genome shotgun (WGS) entry which is preliminary data.</text>
</comment>
<reference evidence="2 3" key="1">
    <citation type="journal article" date="2014" name="Genome Biol. Evol.">
        <title>The genome of the myxosporean Thelohanellus kitauei shows adaptations to nutrient acquisition within its fish host.</title>
        <authorList>
            <person name="Yang Y."/>
            <person name="Xiong J."/>
            <person name="Zhou Z."/>
            <person name="Huo F."/>
            <person name="Miao W."/>
            <person name="Ran C."/>
            <person name="Liu Y."/>
            <person name="Zhang J."/>
            <person name="Feng J."/>
            <person name="Wang M."/>
            <person name="Wang M."/>
            <person name="Wang L."/>
            <person name="Yao B."/>
        </authorList>
    </citation>
    <scope>NUCLEOTIDE SEQUENCE [LARGE SCALE GENOMIC DNA]</scope>
    <source>
        <strain evidence="2">Wuqing</strain>
    </source>
</reference>
<accession>A0A0C2MPC1</accession>